<evidence type="ECO:0000313" key="2">
    <source>
        <dbReference type="Proteomes" id="UP000179270"/>
    </source>
</evidence>
<protein>
    <submittedName>
        <fullName evidence="1">Uncharacterized protein</fullName>
    </submittedName>
</protein>
<name>A0A1F7I7A0_9BACT</name>
<comment type="caution">
    <text evidence="1">The sequence shown here is derived from an EMBL/GenBank/DDBJ whole genome shotgun (WGS) entry which is preliminary data.</text>
</comment>
<dbReference type="EMBL" id="MGAF01000055">
    <property type="protein sequence ID" value="OGK39213.1"/>
    <property type="molecule type" value="Genomic_DNA"/>
</dbReference>
<accession>A0A1F7I7A0</accession>
<proteinExistence type="predicted"/>
<sequence length="108" mass="12784">MGREMYGTGEIRPPFDSTKAQELAEDFIRINPLQLFIMPKPPEYKVVFSSEGTRKARLYTSDFAFKDGWEVKGREYYNERSNIERTIFVGLDLIREIKPRVRVKIIYE</sequence>
<dbReference type="AlphaFoldDB" id="A0A1F7I7A0"/>
<organism evidence="1 2">
    <name type="scientific">Candidatus Roizmanbacteria bacterium RIFCSPLOWO2_01_FULL_35_13</name>
    <dbReference type="NCBI Taxonomy" id="1802055"/>
    <lineage>
        <taxon>Bacteria</taxon>
        <taxon>Candidatus Roizmaniibacteriota</taxon>
    </lineage>
</organism>
<reference evidence="1 2" key="1">
    <citation type="journal article" date="2016" name="Nat. Commun.">
        <title>Thousands of microbial genomes shed light on interconnected biogeochemical processes in an aquifer system.</title>
        <authorList>
            <person name="Anantharaman K."/>
            <person name="Brown C.T."/>
            <person name="Hug L.A."/>
            <person name="Sharon I."/>
            <person name="Castelle C.J."/>
            <person name="Probst A.J."/>
            <person name="Thomas B.C."/>
            <person name="Singh A."/>
            <person name="Wilkins M.J."/>
            <person name="Karaoz U."/>
            <person name="Brodie E.L."/>
            <person name="Williams K.H."/>
            <person name="Hubbard S.S."/>
            <person name="Banfield J.F."/>
        </authorList>
    </citation>
    <scope>NUCLEOTIDE SEQUENCE [LARGE SCALE GENOMIC DNA]</scope>
</reference>
<evidence type="ECO:0000313" key="1">
    <source>
        <dbReference type="EMBL" id="OGK39213.1"/>
    </source>
</evidence>
<gene>
    <name evidence="1" type="ORF">A3A74_07685</name>
</gene>
<dbReference type="Proteomes" id="UP000179270">
    <property type="component" value="Unassembled WGS sequence"/>
</dbReference>